<organism evidence="1 2">
    <name type="scientific">Glomus cerebriforme</name>
    <dbReference type="NCBI Taxonomy" id="658196"/>
    <lineage>
        <taxon>Eukaryota</taxon>
        <taxon>Fungi</taxon>
        <taxon>Fungi incertae sedis</taxon>
        <taxon>Mucoromycota</taxon>
        <taxon>Glomeromycotina</taxon>
        <taxon>Glomeromycetes</taxon>
        <taxon>Glomerales</taxon>
        <taxon>Glomeraceae</taxon>
        <taxon>Glomus</taxon>
    </lineage>
</organism>
<accession>A0A397T9D5</accession>
<protein>
    <recommendedName>
        <fullName evidence="3">F-box domain-containing protein</fullName>
    </recommendedName>
</protein>
<comment type="caution">
    <text evidence="1">The sequence shown here is derived from an EMBL/GenBank/DDBJ whole genome shotgun (WGS) entry which is preliminary data.</text>
</comment>
<proteinExistence type="predicted"/>
<dbReference type="Proteomes" id="UP000265703">
    <property type="component" value="Unassembled WGS sequence"/>
</dbReference>
<name>A0A397T9D5_9GLOM</name>
<dbReference type="EMBL" id="QKYT01000145">
    <property type="protein sequence ID" value="RIA91671.1"/>
    <property type="molecule type" value="Genomic_DNA"/>
</dbReference>
<evidence type="ECO:0000313" key="1">
    <source>
        <dbReference type="EMBL" id="RIA91671.1"/>
    </source>
</evidence>
<sequence>MACSKIFSGDLIELTNKIIQYFHHDYKTLHSCILINRLWCRLAIPLLWEDPFSKKYPKNYHFIEILLHNLNEDDKTKLHEYEINSELFPSNTLFNYPSFIKSINIKKIILSIREWLNIVSTSTFSNGTDTFEIYFPNHFIQNTPSCLHFFIFKLLFKIFIETKVNLHTFEAKDISYSPCIFYNLHANEIIFTEPDFICDNHFIYVFELILQNPNFFHNIRNLNLGCGTIKFDKLIKNCHSFGRFLNSNCNSISSLYFYFSTYVDNTLNDKYLSQLISSRQNIKKILFGTNINFPFYHSLLSLKNSNCSNTLTTIIFHNIKFGNINILKEVFEELNALESIHLLCCYSLNANFIQQIVNINKPFKLKSLILIEEPLHIESLQLLFQISGGYLENFGSFSRLNESELLESIIKYCQILPFKLEYLNLRLIIKPNDFEIFLKNSQNTFIKKLLIKNMNYQTRDILPHIEVIKKYIIKKKRVEYLAIKRASWPSRVDKELFLLKDEVKEFKLHNIQVLRFDDLYINFCNFIKEIV</sequence>
<evidence type="ECO:0000313" key="2">
    <source>
        <dbReference type="Proteomes" id="UP000265703"/>
    </source>
</evidence>
<gene>
    <name evidence="1" type="ORF">C1645_875279</name>
</gene>
<evidence type="ECO:0008006" key="3">
    <source>
        <dbReference type="Google" id="ProtNLM"/>
    </source>
</evidence>
<dbReference type="OrthoDB" id="2305901at2759"/>
<keyword evidence="2" id="KW-1185">Reference proteome</keyword>
<dbReference type="AlphaFoldDB" id="A0A397T9D5"/>
<reference evidence="1 2" key="1">
    <citation type="submission" date="2018-06" db="EMBL/GenBank/DDBJ databases">
        <title>Comparative genomics reveals the genomic features of Rhizophagus irregularis, R. cerebriforme, R. diaphanum and Gigaspora rosea, and their symbiotic lifestyle signature.</title>
        <authorList>
            <person name="Morin E."/>
            <person name="San Clemente H."/>
            <person name="Chen E.C.H."/>
            <person name="De La Providencia I."/>
            <person name="Hainaut M."/>
            <person name="Kuo A."/>
            <person name="Kohler A."/>
            <person name="Murat C."/>
            <person name="Tang N."/>
            <person name="Roy S."/>
            <person name="Loubradou J."/>
            <person name="Henrissat B."/>
            <person name="Grigoriev I.V."/>
            <person name="Corradi N."/>
            <person name="Roux C."/>
            <person name="Martin F.M."/>
        </authorList>
    </citation>
    <scope>NUCLEOTIDE SEQUENCE [LARGE SCALE GENOMIC DNA]</scope>
    <source>
        <strain evidence="1 2">DAOM 227022</strain>
    </source>
</reference>